<name>A0A4S4NRK8_9BACT</name>
<feature type="transmembrane region" description="Helical" evidence="5">
    <location>
        <begin position="13"/>
        <end position="46"/>
    </location>
</feature>
<feature type="transmembrane region" description="Helical" evidence="5">
    <location>
        <begin position="58"/>
        <end position="78"/>
    </location>
</feature>
<comment type="subcellular location">
    <subcellularLocation>
        <location evidence="1">Membrane</location>
        <topology evidence="1">Multi-pass membrane protein</topology>
    </subcellularLocation>
</comment>
<sequence length="408" mass="44728">MVSMQQSAWREGLVAAGLAGTLVGLVFAPALLSISLIVVVAASIILSPDGPLGFIPRALSSSLCWGLAGLYLLLLAGAPQTEEWGYYLERLRIKIPLLLLPLAWAALPFGTHWAARAGAVKVNLAWVGFVAVVAASVLINYALHFPEFNELIRQGQPLPVPRDNHIRFSLLVALASVVGADGYLRYRSRWLLMLGLFCFLTLHLLAVRTGLATAYAGWAVVMGGWALRSGRYGYLAAGLLGLLALPVLAYLTVPSFQTKMNYMRYELLHRDVRQDTAQYSDQGRLTSIRLGLEVWREHPVLGVGQGNLQRVMNERYAARYPGVEPKRPHNQFVTALAGSGVVGFVITVGCFFLIGYADGRWRDPRYAAIWVMLTLSCLVENTLETSVGVTLFTVFLLAFAYPPKRKPG</sequence>
<comment type="caution">
    <text evidence="7">The sequence shown here is derived from an EMBL/GenBank/DDBJ whole genome shotgun (WGS) entry which is preliminary data.</text>
</comment>
<feature type="transmembrane region" description="Helical" evidence="5">
    <location>
        <begin position="232"/>
        <end position="253"/>
    </location>
</feature>
<dbReference type="AlphaFoldDB" id="A0A4S4NRK8"/>
<keyword evidence="2 5" id="KW-0812">Transmembrane</keyword>
<dbReference type="RefSeq" id="WP_136456734.1">
    <property type="nucleotide sequence ID" value="NZ_SRSF01000001.1"/>
</dbReference>
<dbReference type="Pfam" id="PF04932">
    <property type="entry name" value="Wzy_C"/>
    <property type="match status" value="1"/>
</dbReference>
<feature type="transmembrane region" description="Helical" evidence="5">
    <location>
        <begin position="98"/>
        <end position="115"/>
    </location>
</feature>
<accession>A0A4S4NRK8</accession>
<reference evidence="7 8" key="1">
    <citation type="submission" date="2019-04" db="EMBL/GenBank/DDBJ databases">
        <title>Lewinella litorea sp. nov., isolated from a marine sand.</title>
        <authorList>
            <person name="Yoon J.-H."/>
        </authorList>
    </citation>
    <scope>NUCLEOTIDE SEQUENCE [LARGE SCALE GENOMIC DNA]</scope>
    <source>
        <strain evidence="7 8">HSMS-39</strain>
    </source>
</reference>
<keyword evidence="3 5" id="KW-1133">Transmembrane helix</keyword>
<feature type="transmembrane region" description="Helical" evidence="5">
    <location>
        <begin position="368"/>
        <end position="401"/>
    </location>
</feature>
<dbReference type="GO" id="GO:0016020">
    <property type="term" value="C:membrane"/>
    <property type="evidence" value="ECO:0007669"/>
    <property type="project" value="UniProtKB-SubCell"/>
</dbReference>
<feature type="transmembrane region" description="Helical" evidence="5">
    <location>
        <begin position="122"/>
        <end position="145"/>
    </location>
</feature>
<evidence type="ECO:0000256" key="5">
    <source>
        <dbReference type="SAM" id="Phobius"/>
    </source>
</evidence>
<evidence type="ECO:0000313" key="8">
    <source>
        <dbReference type="Proteomes" id="UP000308528"/>
    </source>
</evidence>
<dbReference type="GO" id="GO:0016874">
    <property type="term" value="F:ligase activity"/>
    <property type="evidence" value="ECO:0007669"/>
    <property type="project" value="UniProtKB-KW"/>
</dbReference>
<dbReference type="PANTHER" id="PTHR37422:SF13">
    <property type="entry name" value="LIPOPOLYSACCHARIDE BIOSYNTHESIS PROTEIN PA4999-RELATED"/>
    <property type="match status" value="1"/>
</dbReference>
<feature type="domain" description="O-antigen ligase-related" evidence="6">
    <location>
        <begin position="196"/>
        <end position="347"/>
    </location>
</feature>
<evidence type="ECO:0000256" key="4">
    <source>
        <dbReference type="ARBA" id="ARBA00023136"/>
    </source>
</evidence>
<keyword evidence="8" id="KW-1185">Reference proteome</keyword>
<feature type="transmembrane region" description="Helical" evidence="5">
    <location>
        <begin position="191"/>
        <end position="220"/>
    </location>
</feature>
<evidence type="ECO:0000259" key="6">
    <source>
        <dbReference type="Pfam" id="PF04932"/>
    </source>
</evidence>
<dbReference type="PANTHER" id="PTHR37422">
    <property type="entry name" value="TEICHURONIC ACID BIOSYNTHESIS PROTEIN TUAE"/>
    <property type="match status" value="1"/>
</dbReference>
<protein>
    <submittedName>
        <fullName evidence="7">O-antigen ligase domain-containing protein</fullName>
    </submittedName>
</protein>
<evidence type="ECO:0000256" key="3">
    <source>
        <dbReference type="ARBA" id="ARBA00022989"/>
    </source>
</evidence>
<dbReference type="OrthoDB" id="1492360at2"/>
<feature type="transmembrane region" description="Helical" evidence="5">
    <location>
        <begin position="332"/>
        <end position="356"/>
    </location>
</feature>
<evidence type="ECO:0000256" key="1">
    <source>
        <dbReference type="ARBA" id="ARBA00004141"/>
    </source>
</evidence>
<dbReference type="EMBL" id="SRSF01000001">
    <property type="protein sequence ID" value="THH41845.1"/>
    <property type="molecule type" value="Genomic_DNA"/>
</dbReference>
<evidence type="ECO:0000256" key="2">
    <source>
        <dbReference type="ARBA" id="ARBA00022692"/>
    </source>
</evidence>
<keyword evidence="4 5" id="KW-0472">Membrane</keyword>
<gene>
    <name evidence="7" type="ORF">E4021_04460</name>
</gene>
<dbReference type="InterPro" id="IPR007016">
    <property type="entry name" value="O-antigen_ligase-rel_domated"/>
</dbReference>
<organism evidence="7 8">
    <name type="scientific">Neolewinella litorea</name>
    <dbReference type="NCBI Taxonomy" id="2562452"/>
    <lineage>
        <taxon>Bacteria</taxon>
        <taxon>Pseudomonadati</taxon>
        <taxon>Bacteroidota</taxon>
        <taxon>Saprospiria</taxon>
        <taxon>Saprospirales</taxon>
        <taxon>Lewinellaceae</taxon>
        <taxon>Neolewinella</taxon>
    </lineage>
</organism>
<evidence type="ECO:0000313" key="7">
    <source>
        <dbReference type="EMBL" id="THH41845.1"/>
    </source>
</evidence>
<keyword evidence="7" id="KW-0436">Ligase</keyword>
<dbReference type="Proteomes" id="UP000308528">
    <property type="component" value="Unassembled WGS sequence"/>
</dbReference>
<proteinExistence type="predicted"/>
<dbReference type="InterPro" id="IPR051533">
    <property type="entry name" value="WaaL-like"/>
</dbReference>